<evidence type="ECO:0000256" key="8">
    <source>
        <dbReference type="ARBA" id="ARBA00023065"/>
    </source>
</evidence>
<evidence type="ECO:0000256" key="1">
    <source>
        <dbReference type="ARBA" id="ARBA00004429"/>
    </source>
</evidence>
<evidence type="ECO:0000256" key="5">
    <source>
        <dbReference type="ARBA" id="ARBA00022692"/>
    </source>
</evidence>
<evidence type="ECO:0000256" key="2">
    <source>
        <dbReference type="ARBA" id="ARBA00022448"/>
    </source>
</evidence>
<dbReference type="PANTHER" id="PTHR30341">
    <property type="entry name" value="SODIUM ION/PROTON ANTIPORTER NHAA-RELATED"/>
    <property type="match status" value="1"/>
</dbReference>
<reference evidence="12 13" key="1">
    <citation type="submission" date="2020-08" db="EMBL/GenBank/DDBJ databases">
        <title>Genome sequence of Nocardioides mesophilus KACC 16243T.</title>
        <authorList>
            <person name="Hyun D.-W."/>
            <person name="Bae J.-W."/>
        </authorList>
    </citation>
    <scope>NUCLEOTIDE SEQUENCE [LARGE SCALE GENOMIC DNA]</scope>
    <source>
        <strain evidence="12 13">KACC 16243</strain>
    </source>
</reference>
<keyword evidence="13" id="KW-1185">Reference proteome</keyword>
<feature type="transmembrane region" description="Helical" evidence="11">
    <location>
        <begin position="256"/>
        <end position="276"/>
    </location>
</feature>
<evidence type="ECO:0000256" key="7">
    <source>
        <dbReference type="ARBA" id="ARBA00023053"/>
    </source>
</evidence>
<feature type="transmembrane region" description="Helical" evidence="11">
    <location>
        <begin position="122"/>
        <end position="142"/>
    </location>
</feature>
<dbReference type="GO" id="GO:0015385">
    <property type="term" value="F:sodium:proton antiporter activity"/>
    <property type="evidence" value="ECO:0007669"/>
    <property type="project" value="UniProtKB-UniRule"/>
</dbReference>
<evidence type="ECO:0000256" key="4">
    <source>
        <dbReference type="ARBA" id="ARBA00022475"/>
    </source>
</evidence>
<dbReference type="Pfam" id="PF06965">
    <property type="entry name" value="Na_H_antiport_1"/>
    <property type="match status" value="1"/>
</dbReference>
<comment type="subcellular location">
    <subcellularLocation>
        <location evidence="1">Cell inner membrane</location>
        <topology evidence="1">Multi-pass membrane protein</topology>
    </subcellularLocation>
    <subcellularLocation>
        <location evidence="11">Cell membrane</location>
        <topology evidence="11">Multi-pass membrane protein</topology>
    </subcellularLocation>
</comment>
<comment type="function">
    <text evidence="11">Na(+)/H(+) antiporter that extrudes sodium in exchange for external protons.</text>
</comment>
<keyword evidence="8 11" id="KW-0406">Ion transport</keyword>
<comment type="similarity">
    <text evidence="11">Belongs to the NhaA Na(+)/H(+) (TC 2.A.33) antiporter family.</text>
</comment>
<dbReference type="HAMAP" id="MF_01844">
    <property type="entry name" value="NhaA"/>
    <property type="match status" value="1"/>
</dbReference>
<dbReference type="GO" id="GO:0006885">
    <property type="term" value="P:regulation of pH"/>
    <property type="evidence" value="ECO:0007669"/>
    <property type="project" value="UniProtKB-UniRule"/>
</dbReference>
<feature type="transmembrane region" description="Helical" evidence="11">
    <location>
        <begin position="154"/>
        <end position="173"/>
    </location>
</feature>
<evidence type="ECO:0000256" key="9">
    <source>
        <dbReference type="ARBA" id="ARBA00023136"/>
    </source>
</evidence>
<organism evidence="12 13">
    <name type="scientific">Nocardioides mesophilus</name>
    <dbReference type="NCBI Taxonomy" id="433659"/>
    <lineage>
        <taxon>Bacteria</taxon>
        <taxon>Bacillati</taxon>
        <taxon>Actinomycetota</taxon>
        <taxon>Actinomycetes</taxon>
        <taxon>Propionibacteriales</taxon>
        <taxon>Nocardioidaceae</taxon>
        <taxon>Nocardioides</taxon>
    </lineage>
</organism>
<keyword evidence="10 11" id="KW-0739">Sodium transport</keyword>
<dbReference type="KEGG" id="nmes:H9L09_05780"/>
<evidence type="ECO:0000256" key="3">
    <source>
        <dbReference type="ARBA" id="ARBA00022449"/>
    </source>
</evidence>
<dbReference type="InterPro" id="IPR004670">
    <property type="entry name" value="NhaA"/>
</dbReference>
<name>A0A7G9RE73_9ACTN</name>
<sequence length="474" mass="50025">MSSVDEDHAQDTPVRHRWSESARFVPRVVVQPVQRFMDTSASGALVMLAAALAALLWVNLGSAQAYESFWGSEVRLAVGSFEPLHLNLREWVNDGAMAFFFFLVAMEIKREMVSGELRDPKAAALPVIAAVCGMVVPALIYLGFNAGGPGGSGWGIPMATDIAFAVAVVTAAGDRVPAGLRVFLLSLAVVDDLGAIIVIAVFYTAGLSLTWLLLALATIGFGYALQRIHVRALPPYFALAALCWYALHASGVHPTLAGVAFGLLTPAWSFLGPSAFRTYAGGLVREVDEVYRDEVLSHREYDVTRGAVRDMRRLTVDAEAPLDRLEQGISAWVTFLVVPVFALANAGLVLPDHALTAWVDSPVALGVVLGLVVGKTVGVFGATWVATRLGIATLPRGTTWPQVLGVAACAGVGFTVALFVSDLSFDSPALDEAAKLGIFLGSAIAGVLGFLLLRLAPRGARPDPAAEDPGTPAP</sequence>
<dbReference type="GO" id="GO:0005886">
    <property type="term" value="C:plasma membrane"/>
    <property type="evidence" value="ECO:0007669"/>
    <property type="project" value="UniProtKB-SubCell"/>
</dbReference>
<keyword evidence="4 11" id="KW-1003">Cell membrane</keyword>
<comment type="catalytic activity">
    <reaction evidence="11">
        <text>Na(+)(in) + 2 H(+)(out) = Na(+)(out) + 2 H(+)(in)</text>
        <dbReference type="Rhea" id="RHEA:29251"/>
        <dbReference type="ChEBI" id="CHEBI:15378"/>
        <dbReference type="ChEBI" id="CHEBI:29101"/>
    </reaction>
</comment>
<dbReference type="NCBIfam" id="TIGR00773">
    <property type="entry name" value="NhaA"/>
    <property type="match status" value="1"/>
</dbReference>
<proteinExistence type="inferred from homology"/>
<keyword evidence="9 11" id="KW-0472">Membrane</keyword>
<accession>A0A7G9RE73</accession>
<dbReference type="RefSeq" id="WP_187579742.1">
    <property type="nucleotide sequence ID" value="NZ_CP060713.1"/>
</dbReference>
<dbReference type="Gene3D" id="1.20.1530.10">
    <property type="entry name" value="Na+/H+ antiporter like domain"/>
    <property type="match status" value="1"/>
</dbReference>
<keyword evidence="7 11" id="KW-0915">Sodium</keyword>
<gene>
    <name evidence="11 12" type="primary">nhaA</name>
    <name evidence="12" type="ORF">H9L09_05780</name>
</gene>
<evidence type="ECO:0000256" key="11">
    <source>
        <dbReference type="HAMAP-Rule" id="MF_01844"/>
    </source>
</evidence>
<dbReference type="AlphaFoldDB" id="A0A7G9RE73"/>
<feature type="transmembrane region" description="Helical" evidence="11">
    <location>
        <begin position="41"/>
        <end position="60"/>
    </location>
</feature>
<dbReference type="EMBL" id="CP060713">
    <property type="protein sequence ID" value="QNN53898.1"/>
    <property type="molecule type" value="Genomic_DNA"/>
</dbReference>
<protein>
    <recommendedName>
        <fullName evidence="11">Na(+)/H(+) antiporter NhaA</fullName>
    </recommendedName>
    <alternativeName>
        <fullName evidence="11">Sodium/proton antiporter NhaA</fullName>
    </alternativeName>
</protein>
<feature type="transmembrane region" description="Helical" evidence="11">
    <location>
        <begin position="363"/>
        <end position="387"/>
    </location>
</feature>
<dbReference type="PANTHER" id="PTHR30341:SF0">
    <property type="entry name" value="NA(+)_H(+) ANTIPORTER NHAA"/>
    <property type="match status" value="1"/>
</dbReference>
<feature type="transmembrane region" description="Helical" evidence="11">
    <location>
        <begin position="433"/>
        <end position="453"/>
    </location>
</feature>
<keyword evidence="5 11" id="KW-0812">Transmembrane</keyword>
<keyword evidence="6 11" id="KW-1133">Transmembrane helix</keyword>
<evidence type="ECO:0000256" key="10">
    <source>
        <dbReference type="ARBA" id="ARBA00023201"/>
    </source>
</evidence>
<evidence type="ECO:0000313" key="12">
    <source>
        <dbReference type="EMBL" id="QNN53898.1"/>
    </source>
</evidence>
<feature type="transmembrane region" description="Helical" evidence="11">
    <location>
        <begin position="329"/>
        <end position="351"/>
    </location>
</feature>
<keyword evidence="2 11" id="KW-0813">Transport</keyword>
<dbReference type="Proteomes" id="UP000515947">
    <property type="component" value="Chromosome"/>
</dbReference>
<evidence type="ECO:0000256" key="6">
    <source>
        <dbReference type="ARBA" id="ARBA00022989"/>
    </source>
</evidence>
<keyword evidence="3 11" id="KW-0050">Antiport</keyword>
<evidence type="ECO:0000313" key="13">
    <source>
        <dbReference type="Proteomes" id="UP000515947"/>
    </source>
</evidence>
<dbReference type="InterPro" id="IPR023171">
    <property type="entry name" value="Na/H_antiporter_dom_sf"/>
</dbReference>
<feature type="transmembrane region" description="Helical" evidence="11">
    <location>
        <begin position="399"/>
        <end position="421"/>
    </location>
</feature>
<feature type="transmembrane region" description="Helical" evidence="11">
    <location>
        <begin position="232"/>
        <end position="250"/>
    </location>
</feature>